<name>A0ABR4KHN0_9EURO</name>
<protein>
    <recommendedName>
        <fullName evidence="1">feruloyl esterase</fullName>
        <ecNumber evidence="1">3.1.1.73</ecNumber>
    </recommendedName>
    <alternativeName>
        <fullName evidence="7">Ferulic acid esterase A</fullName>
    </alternativeName>
</protein>
<evidence type="ECO:0000256" key="4">
    <source>
        <dbReference type="ARBA" id="ARBA00022801"/>
    </source>
</evidence>
<comment type="caution">
    <text evidence="11">The sequence shown here is derived from an EMBL/GenBank/DDBJ whole genome shotgun (WGS) entry which is preliminary data.</text>
</comment>
<organism evidence="11 12">
    <name type="scientific">Aspergillus pseudoustus</name>
    <dbReference type="NCBI Taxonomy" id="1810923"/>
    <lineage>
        <taxon>Eukaryota</taxon>
        <taxon>Fungi</taxon>
        <taxon>Dikarya</taxon>
        <taxon>Ascomycota</taxon>
        <taxon>Pezizomycotina</taxon>
        <taxon>Eurotiomycetes</taxon>
        <taxon>Eurotiomycetidae</taxon>
        <taxon>Eurotiales</taxon>
        <taxon>Aspergillaceae</taxon>
        <taxon>Aspergillus</taxon>
        <taxon>Aspergillus subgen. Nidulantes</taxon>
    </lineage>
</organism>
<accession>A0ABR4KHN0</accession>
<dbReference type="CDD" id="cd00519">
    <property type="entry name" value="Lipase_3"/>
    <property type="match status" value="1"/>
</dbReference>
<comment type="similarity">
    <text evidence="6">Belongs to the AB hydrolase superfamily. FaeA family.</text>
</comment>
<dbReference type="PANTHER" id="PTHR46640:SF1">
    <property type="entry name" value="FUNGAL LIPASE-LIKE DOMAIN-CONTAINING PROTEIN-RELATED"/>
    <property type="match status" value="1"/>
</dbReference>
<dbReference type="InterPro" id="IPR029058">
    <property type="entry name" value="AB_hydrolase_fold"/>
</dbReference>
<keyword evidence="2" id="KW-0719">Serine esterase</keyword>
<proteinExistence type="inferred from homology"/>
<evidence type="ECO:0000256" key="8">
    <source>
        <dbReference type="SAM" id="SignalP"/>
    </source>
</evidence>
<sequence length="310" mass="33552">MGLAVFLLGAICFVSCLALPAPTRTAEITPSRLDKLTLFSQYSAASSCPANYNGSANGLPVYCDAGYCALLRTTETEALYSFQGVLPGDTAGFIAADHTNKLLVVAFHDTMSRINGRTDLEFLQMDASAACAGCWAHSGFWQAAEAAALLLARLLEDARARYPSHRIVMTGHSLGGALATMYTVFLRTLRVYVDLYTFGAPSVGNLAFAEAITNNWQGLGTNYRVTHADDKIPKILFRLSRDRLTSWIVPEYSQSSPEYWIRSAYGRPVTAADIQVIEGVNNVTGNLGRGLGNIRDHTWYLGNTSVCVGG</sequence>
<keyword evidence="3 8" id="KW-0732">Signal</keyword>
<dbReference type="Pfam" id="PF01764">
    <property type="entry name" value="Lipase_3"/>
    <property type="match status" value="1"/>
</dbReference>
<dbReference type="Proteomes" id="UP001610446">
    <property type="component" value="Unassembled WGS sequence"/>
</dbReference>
<evidence type="ECO:0000256" key="2">
    <source>
        <dbReference type="ARBA" id="ARBA00022487"/>
    </source>
</evidence>
<dbReference type="EMBL" id="JBFXLU010000034">
    <property type="protein sequence ID" value="KAL2850708.1"/>
    <property type="molecule type" value="Genomic_DNA"/>
</dbReference>
<evidence type="ECO:0000313" key="12">
    <source>
        <dbReference type="Proteomes" id="UP001610446"/>
    </source>
</evidence>
<dbReference type="SUPFAM" id="SSF53474">
    <property type="entry name" value="alpha/beta-Hydrolases"/>
    <property type="match status" value="1"/>
</dbReference>
<keyword evidence="12" id="KW-1185">Reference proteome</keyword>
<evidence type="ECO:0000256" key="6">
    <source>
        <dbReference type="ARBA" id="ARBA00037991"/>
    </source>
</evidence>
<feature type="chain" id="PRO_5045124284" description="feruloyl esterase" evidence="8">
    <location>
        <begin position="19"/>
        <end position="310"/>
    </location>
</feature>
<dbReference type="InterPro" id="IPR002921">
    <property type="entry name" value="Fungal_lipase-type"/>
</dbReference>
<feature type="domain" description="Mono-/di-acylglycerol lipase N-terminal" evidence="10">
    <location>
        <begin position="15"/>
        <end position="77"/>
    </location>
</feature>
<evidence type="ECO:0000256" key="3">
    <source>
        <dbReference type="ARBA" id="ARBA00022729"/>
    </source>
</evidence>
<evidence type="ECO:0000256" key="1">
    <source>
        <dbReference type="ARBA" id="ARBA00013091"/>
    </source>
</evidence>
<dbReference type="InterPro" id="IPR051299">
    <property type="entry name" value="AB_hydrolase_lip/est"/>
</dbReference>
<comment type="catalytic activity">
    <reaction evidence="5">
        <text>feruloyl-polysaccharide + H2O = ferulate + polysaccharide.</text>
        <dbReference type="EC" id="3.1.1.73"/>
    </reaction>
</comment>
<evidence type="ECO:0000259" key="9">
    <source>
        <dbReference type="Pfam" id="PF01764"/>
    </source>
</evidence>
<keyword evidence="4 11" id="KW-0378">Hydrolase</keyword>
<dbReference type="Gene3D" id="3.40.50.1820">
    <property type="entry name" value="alpha/beta hydrolase"/>
    <property type="match status" value="1"/>
</dbReference>
<dbReference type="GO" id="GO:0016787">
    <property type="term" value="F:hydrolase activity"/>
    <property type="evidence" value="ECO:0007669"/>
    <property type="project" value="UniProtKB-KW"/>
</dbReference>
<gene>
    <name evidence="11" type="ORF">BJY01DRAFT_261333</name>
</gene>
<reference evidence="11 12" key="1">
    <citation type="submission" date="2024-07" db="EMBL/GenBank/DDBJ databases">
        <title>Section-level genome sequencing and comparative genomics of Aspergillus sections Usti and Cavernicolus.</title>
        <authorList>
            <consortium name="Lawrence Berkeley National Laboratory"/>
            <person name="Nybo J.L."/>
            <person name="Vesth T.C."/>
            <person name="Theobald S."/>
            <person name="Frisvad J.C."/>
            <person name="Larsen T.O."/>
            <person name="Kjaerboelling I."/>
            <person name="Rothschild-Mancinelli K."/>
            <person name="Lyhne E.K."/>
            <person name="Kogle M.E."/>
            <person name="Barry K."/>
            <person name="Clum A."/>
            <person name="Na H."/>
            <person name="Ledsgaard L."/>
            <person name="Lin J."/>
            <person name="Lipzen A."/>
            <person name="Kuo A."/>
            <person name="Riley R."/>
            <person name="Mondo S."/>
            <person name="Labutti K."/>
            <person name="Haridas S."/>
            <person name="Pangalinan J."/>
            <person name="Salamov A.A."/>
            <person name="Simmons B.A."/>
            <person name="Magnuson J.K."/>
            <person name="Chen J."/>
            <person name="Drula E."/>
            <person name="Henrissat B."/>
            <person name="Wiebenga A."/>
            <person name="Lubbers R.J."/>
            <person name="Gomes A.C."/>
            <person name="Makela M.R."/>
            <person name="Stajich J."/>
            <person name="Grigoriev I.V."/>
            <person name="Mortensen U.H."/>
            <person name="De Vries R.P."/>
            <person name="Baker S.E."/>
            <person name="Andersen M.R."/>
        </authorList>
    </citation>
    <scope>NUCLEOTIDE SEQUENCE [LARGE SCALE GENOMIC DNA]</scope>
    <source>
        <strain evidence="11 12">CBS 123904</strain>
    </source>
</reference>
<evidence type="ECO:0000256" key="7">
    <source>
        <dbReference type="ARBA" id="ARBA00041313"/>
    </source>
</evidence>
<feature type="domain" description="Fungal lipase-type" evidence="9">
    <location>
        <begin position="104"/>
        <end position="237"/>
    </location>
</feature>
<dbReference type="PANTHER" id="PTHR46640">
    <property type="entry name" value="TRIACYLGLYCEROL LIPASE, PUTATIVE (AFU_ORTHOLOGUE AFUA_6G06510)-RELATED"/>
    <property type="match status" value="1"/>
</dbReference>
<evidence type="ECO:0000313" key="11">
    <source>
        <dbReference type="EMBL" id="KAL2850708.1"/>
    </source>
</evidence>
<dbReference type="Pfam" id="PF03893">
    <property type="entry name" value="Lipase3_N"/>
    <property type="match status" value="1"/>
</dbReference>
<evidence type="ECO:0000256" key="5">
    <source>
        <dbReference type="ARBA" id="ARBA00034075"/>
    </source>
</evidence>
<feature type="signal peptide" evidence="8">
    <location>
        <begin position="1"/>
        <end position="18"/>
    </location>
</feature>
<evidence type="ECO:0000259" key="10">
    <source>
        <dbReference type="Pfam" id="PF03893"/>
    </source>
</evidence>
<dbReference type="InterPro" id="IPR005592">
    <property type="entry name" value="Mono/diacylglycerol_lipase_N"/>
</dbReference>
<dbReference type="EC" id="3.1.1.73" evidence="1"/>